<proteinExistence type="predicted"/>
<name>A0ACB8A5R3_9AGAM</name>
<organism evidence="1 2">
    <name type="scientific">Hygrophoropsis aurantiaca</name>
    <dbReference type="NCBI Taxonomy" id="72124"/>
    <lineage>
        <taxon>Eukaryota</taxon>
        <taxon>Fungi</taxon>
        <taxon>Dikarya</taxon>
        <taxon>Basidiomycota</taxon>
        <taxon>Agaricomycotina</taxon>
        <taxon>Agaricomycetes</taxon>
        <taxon>Agaricomycetidae</taxon>
        <taxon>Boletales</taxon>
        <taxon>Coniophorineae</taxon>
        <taxon>Hygrophoropsidaceae</taxon>
        <taxon>Hygrophoropsis</taxon>
    </lineage>
</organism>
<dbReference type="Proteomes" id="UP000790377">
    <property type="component" value="Unassembled WGS sequence"/>
</dbReference>
<comment type="caution">
    <text evidence="1">The sequence shown here is derived from an EMBL/GenBank/DDBJ whole genome shotgun (WGS) entry which is preliminary data.</text>
</comment>
<sequence length="1149" mass="127762">MSEPPVSPRAEAPIPSQEPESDDIVEIPAPERSPSRLLSPPRSHREDSVHNEEPEADELNLVPSRSETPSRASNERRSRSETDRSSQSQTFDSISPAAIEEEVEEVEEVEEIMEIDPPAKMDREPTPELMLPESSPIARRGDHSQFKVALATLDALPVPVQSSLFIPTPTSPTLALPNFSFEETEPESIEIPPVPTQTEQRHHFNPQYMLPPLKSLPTDAIRRGKSAKQRKRDKEREKDKNDSKNKDEWVPIGLNKWGAIIRANPIWKKVSRATKCLSTREWSVAIAELRLTRTLERIESLENVAKWSYRQPKKQTRLGGQTKTHWDYLMDEMKWMRVEFREERRWKYVLAFNLSTAVLEWHAAESHEERLKLGICVLWKRPQASNEAKSNPSPDVSVDQPMDGGDNSYTPMADDSDNEDDDAEVEPRDVIDSLETSNAFQDALDGAASAEDSQQQSLAPEQILPKIEDLDDSSALQATTDAMDVDTQEEPNNSAPTKKEAPVEDDTTGLKSTSTDPLLISMNSTQVDQGTQADSAPGSVSSKSSAKSTLYAPLRERIAYTDERQLFLDDDDLELVHALADLTTDDKNLELSQPLPDLTEIFPDLHPYGLPEVPSSALGLSNENKKKSDRKSDRDDVKRVEDMAYSKVAPFGRFMHSKPTLLGPLQPVKRWKDGKWINVDEAAINPADFDGQLGKLSDEMTSELFDGMKPINLLTINPTVLQPKDTKKRVEHVWSPNEDTLLKTLVERYPNNWSLIADSFNSSRVTISVDKRTPWECLERWNSRWGSGNRAGPSSGLPDISSPATKDETPPPATPSSQAQMTTRGVKRLASISVAQSQASGAGTGQTSDAKKRRRHALMYDTIRKTAKKRETAQKVAQNQRKPSAIHDTHSQYNKMPKLTPAELSRMKAEKESRDAQELMLARRRHDEMTRQSQLMRDPRMQSAQPQATPTAAGQAQPANTTPRPTVPAAQGLPQIRTQPVQQVNISQQQRIPTPMASAAARMSPQQLLQAQAAHARMVAAQAQIQGSSTNANVNGMPPGSHLSPPYQSRAATSSPAIPQQASPPRPPVTQLDAANSPRPPSAQAQVVQQAPQTTGNPIPPRPAHYFPVVPQGFTQEQMEQALRYNLIQQQRASMSQVPQNNPQYPPPG</sequence>
<keyword evidence="2" id="KW-1185">Reference proteome</keyword>
<evidence type="ECO:0000313" key="2">
    <source>
        <dbReference type="Proteomes" id="UP000790377"/>
    </source>
</evidence>
<evidence type="ECO:0000313" key="1">
    <source>
        <dbReference type="EMBL" id="KAH7908579.1"/>
    </source>
</evidence>
<gene>
    <name evidence="1" type="ORF">BJ138DRAFT_1157329</name>
</gene>
<dbReference type="EMBL" id="MU267812">
    <property type="protein sequence ID" value="KAH7908579.1"/>
    <property type="molecule type" value="Genomic_DNA"/>
</dbReference>
<accession>A0ACB8A5R3</accession>
<protein>
    <submittedName>
        <fullName evidence="1">Uncharacterized protein</fullName>
    </submittedName>
</protein>
<reference evidence="1" key="1">
    <citation type="journal article" date="2021" name="New Phytol.">
        <title>Evolutionary innovations through gain and loss of genes in the ectomycorrhizal Boletales.</title>
        <authorList>
            <person name="Wu G."/>
            <person name="Miyauchi S."/>
            <person name="Morin E."/>
            <person name="Kuo A."/>
            <person name="Drula E."/>
            <person name="Varga T."/>
            <person name="Kohler A."/>
            <person name="Feng B."/>
            <person name="Cao Y."/>
            <person name="Lipzen A."/>
            <person name="Daum C."/>
            <person name="Hundley H."/>
            <person name="Pangilinan J."/>
            <person name="Johnson J."/>
            <person name="Barry K."/>
            <person name="LaButti K."/>
            <person name="Ng V."/>
            <person name="Ahrendt S."/>
            <person name="Min B."/>
            <person name="Choi I.G."/>
            <person name="Park H."/>
            <person name="Plett J.M."/>
            <person name="Magnuson J."/>
            <person name="Spatafora J.W."/>
            <person name="Nagy L.G."/>
            <person name="Henrissat B."/>
            <person name="Grigoriev I.V."/>
            <person name="Yang Z.L."/>
            <person name="Xu J."/>
            <person name="Martin F.M."/>
        </authorList>
    </citation>
    <scope>NUCLEOTIDE SEQUENCE</scope>
    <source>
        <strain evidence="1">ATCC 28755</strain>
    </source>
</reference>